<accession>A0A6B7Q4I1</accession>
<keyword evidence="1" id="KW-0614">Plasmid</keyword>
<reference evidence="1" key="1">
    <citation type="submission" date="2019-08" db="EMBL/GenBank/DDBJ databases">
        <authorList>
            <person name="Zhou D."/>
            <person name="Chen F."/>
        </authorList>
    </citation>
    <scope>NUCLEOTIDE SEQUENCE</scope>
    <source>
        <strain evidence="1">QJ20133</strain>
        <plasmid evidence="1">pJ20133-VIM</plasmid>
    </source>
</reference>
<dbReference type="AlphaFoldDB" id="A0A6B7Q4I1"/>
<geneLocation type="plasmid" evidence="1">
    <name>pJ20133-VIM</name>
</geneLocation>
<name>A0A6B7Q4I1_9PSED</name>
<organism evidence="1">
    <name type="scientific">Pseudomonas monteilii</name>
    <dbReference type="NCBI Taxonomy" id="76759"/>
    <lineage>
        <taxon>Bacteria</taxon>
        <taxon>Pseudomonadati</taxon>
        <taxon>Pseudomonadota</taxon>
        <taxon>Gammaproteobacteria</taxon>
        <taxon>Pseudomonadales</taxon>
        <taxon>Pseudomonadaceae</taxon>
        <taxon>Pseudomonas</taxon>
    </lineage>
</organism>
<dbReference type="EMBL" id="MN310371">
    <property type="protein sequence ID" value="QFX76512.1"/>
    <property type="molecule type" value="Genomic_DNA"/>
</dbReference>
<sequence length="66" mass="7318">MHLRQLHADRCHGVDLQFAAFKDGDCTLADIGADADDWPLSRRHGPKCFHRQAEAARASCSAEPML</sequence>
<proteinExistence type="predicted"/>
<protein>
    <submittedName>
        <fullName evidence="1">Uncharacterized protein</fullName>
    </submittedName>
</protein>
<evidence type="ECO:0000313" key="1">
    <source>
        <dbReference type="EMBL" id="QFX76512.1"/>
    </source>
</evidence>